<dbReference type="GO" id="GO:0005739">
    <property type="term" value="C:mitochondrion"/>
    <property type="evidence" value="ECO:0007669"/>
    <property type="project" value="TreeGrafter"/>
</dbReference>
<protein>
    <recommendedName>
        <fullName evidence="3">Mitochondrial carrier domain-containing protein</fullName>
    </recommendedName>
</protein>
<dbReference type="AlphaFoldDB" id="A0A5N6UIY5"/>
<keyword evidence="2" id="KW-1185">Reference proteome</keyword>
<name>A0A5N6UIY5_ASPTM</name>
<reference evidence="1 2" key="1">
    <citation type="submission" date="2019-04" db="EMBL/GenBank/DDBJ databases">
        <title>Friends and foes A comparative genomics study of 23 Aspergillus species from section Flavi.</title>
        <authorList>
            <consortium name="DOE Joint Genome Institute"/>
            <person name="Kjaerbolling I."/>
            <person name="Vesth T."/>
            <person name="Frisvad J.C."/>
            <person name="Nybo J.L."/>
            <person name="Theobald S."/>
            <person name="Kildgaard S."/>
            <person name="Isbrandt T."/>
            <person name="Kuo A."/>
            <person name="Sato A."/>
            <person name="Lyhne E.K."/>
            <person name="Kogle M.E."/>
            <person name="Wiebenga A."/>
            <person name="Kun R.S."/>
            <person name="Lubbers R.J."/>
            <person name="Makela M.R."/>
            <person name="Barry K."/>
            <person name="Chovatia M."/>
            <person name="Clum A."/>
            <person name="Daum C."/>
            <person name="Haridas S."/>
            <person name="He G."/>
            <person name="LaButti K."/>
            <person name="Lipzen A."/>
            <person name="Mondo S."/>
            <person name="Riley R."/>
            <person name="Salamov A."/>
            <person name="Simmons B.A."/>
            <person name="Magnuson J.K."/>
            <person name="Henrissat B."/>
            <person name="Mortensen U.H."/>
            <person name="Larsen T.O."/>
            <person name="Devries R.P."/>
            <person name="Grigoriev I.V."/>
            <person name="Machida M."/>
            <person name="Baker S.E."/>
            <person name="Andersen M.R."/>
        </authorList>
    </citation>
    <scope>NUCLEOTIDE SEQUENCE [LARGE SCALE GENOMIC DNA]</scope>
    <source>
        <strain evidence="1 2">CBS 117626</strain>
    </source>
</reference>
<dbReference type="OrthoDB" id="275936at2759"/>
<evidence type="ECO:0000313" key="2">
    <source>
        <dbReference type="Proteomes" id="UP000326950"/>
    </source>
</evidence>
<evidence type="ECO:0008006" key="3">
    <source>
        <dbReference type="Google" id="ProtNLM"/>
    </source>
</evidence>
<gene>
    <name evidence="1" type="ORF">BDV40DRAFT_307623</name>
</gene>
<proteinExistence type="predicted"/>
<dbReference type="PANTHER" id="PTHR37845">
    <property type="entry name" value="SEQUENCE ORPHAN"/>
    <property type="match status" value="1"/>
</dbReference>
<dbReference type="PANTHER" id="PTHR37845:SF1">
    <property type="entry name" value="SEQUENCE ORPHAN"/>
    <property type="match status" value="1"/>
</dbReference>
<sequence length="290" mass="31395">MATTKGTTIQENQTMSYTASQTLHGDWSSSVAGRLAGDLTAAAVSASLIAPTVTIIDRALVERASSDRPLLQSLRTHTIAALKRPGAFVFSRPYGLMWTLYGATYAVANGTETITKEICPARVDPITFATTFIVNVPLGVWKDIRYAQLFGNRIKLSAKDALKVSSKIASKAATATFLLRDGVTIFGSFTLASWCSSMIPDSLASQPSSKMVITQILVPVLSQLVATPLHLLGLDLYNRQSGVLWSDRVATIRKHLPSATVIRCVRIIPAFGFGCLTNIGLREFFHEQCD</sequence>
<accession>A0A5N6UIY5</accession>
<evidence type="ECO:0000313" key="1">
    <source>
        <dbReference type="EMBL" id="KAE8158605.1"/>
    </source>
</evidence>
<dbReference type="Proteomes" id="UP000326950">
    <property type="component" value="Unassembled WGS sequence"/>
</dbReference>
<organism evidence="1 2">
    <name type="scientific">Aspergillus tamarii</name>
    <dbReference type="NCBI Taxonomy" id="41984"/>
    <lineage>
        <taxon>Eukaryota</taxon>
        <taxon>Fungi</taxon>
        <taxon>Dikarya</taxon>
        <taxon>Ascomycota</taxon>
        <taxon>Pezizomycotina</taxon>
        <taxon>Eurotiomycetes</taxon>
        <taxon>Eurotiomycetidae</taxon>
        <taxon>Eurotiales</taxon>
        <taxon>Aspergillaceae</taxon>
        <taxon>Aspergillus</taxon>
        <taxon>Aspergillus subgen. Circumdati</taxon>
    </lineage>
</organism>
<dbReference type="EMBL" id="ML738691">
    <property type="protein sequence ID" value="KAE8158605.1"/>
    <property type="molecule type" value="Genomic_DNA"/>
</dbReference>
<dbReference type="InterPro" id="IPR038781">
    <property type="entry name" value="C365.16-ike"/>
</dbReference>